<evidence type="ECO:0000256" key="9">
    <source>
        <dbReference type="HAMAP-Rule" id="MF_00135"/>
    </source>
</evidence>
<keyword evidence="7 9" id="KW-0057">Aromatic amino acid biosynthesis</keyword>
<evidence type="ECO:0000313" key="11">
    <source>
        <dbReference type="EMBL" id="CAA9379431.1"/>
    </source>
</evidence>
<dbReference type="PANTHER" id="PTHR42894">
    <property type="entry name" value="N-(5'-PHOSPHORIBOSYL)ANTHRANILATE ISOMERASE"/>
    <property type="match status" value="1"/>
</dbReference>
<dbReference type="Gene3D" id="3.20.20.70">
    <property type="entry name" value="Aldolase class I"/>
    <property type="match status" value="1"/>
</dbReference>
<dbReference type="InterPro" id="IPR011060">
    <property type="entry name" value="RibuloseP-bd_barrel"/>
</dbReference>
<keyword evidence="5 9" id="KW-0028">Amino-acid biosynthesis</keyword>
<sequence>MAVAVKICGVRTAEAALVAAEAGADMVGLMFAPSRRQIDAVTAREIVRALRSSPHGGHVMVVGVFVNETSEQMAALADDVGLDWIQLSGHEPLSVADALPVPAIKALRFDHDSSETDWLEQPASCDMLPVMIDAHVAGSFGGAGVTADWDAAAELAGQRPVLLAGGLNPTNVQTAIETVQPWGVDVSSGVETDGVKDHAKIRSFIQAAKTATRR</sequence>
<dbReference type="UniPathway" id="UPA00035">
    <property type="reaction ID" value="UER00042"/>
</dbReference>
<evidence type="ECO:0000256" key="2">
    <source>
        <dbReference type="ARBA" id="ARBA00004664"/>
    </source>
</evidence>
<dbReference type="InterPro" id="IPR013785">
    <property type="entry name" value="Aldolase_TIM"/>
</dbReference>
<organism evidence="11">
    <name type="scientific">uncultured Chloroflexia bacterium</name>
    <dbReference type="NCBI Taxonomy" id="1672391"/>
    <lineage>
        <taxon>Bacteria</taxon>
        <taxon>Bacillati</taxon>
        <taxon>Chloroflexota</taxon>
        <taxon>Chloroflexia</taxon>
        <taxon>environmental samples</taxon>
    </lineage>
</organism>
<evidence type="ECO:0000256" key="7">
    <source>
        <dbReference type="ARBA" id="ARBA00023141"/>
    </source>
</evidence>
<dbReference type="GO" id="GO:0004640">
    <property type="term" value="F:phosphoribosylanthranilate isomerase activity"/>
    <property type="evidence" value="ECO:0007669"/>
    <property type="project" value="UniProtKB-UniRule"/>
</dbReference>
<dbReference type="Pfam" id="PF00697">
    <property type="entry name" value="PRAI"/>
    <property type="match status" value="1"/>
</dbReference>
<evidence type="ECO:0000256" key="1">
    <source>
        <dbReference type="ARBA" id="ARBA00001164"/>
    </source>
</evidence>
<dbReference type="EC" id="5.3.1.24" evidence="3 9"/>
<dbReference type="CDD" id="cd00405">
    <property type="entry name" value="PRAI"/>
    <property type="match status" value="1"/>
</dbReference>
<keyword evidence="8 9" id="KW-0413">Isomerase</keyword>
<evidence type="ECO:0000256" key="6">
    <source>
        <dbReference type="ARBA" id="ARBA00022822"/>
    </source>
</evidence>
<dbReference type="GO" id="GO:0000162">
    <property type="term" value="P:L-tryptophan biosynthetic process"/>
    <property type="evidence" value="ECO:0007669"/>
    <property type="project" value="UniProtKB-UniRule"/>
</dbReference>
<dbReference type="InterPro" id="IPR001240">
    <property type="entry name" value="PRAI_dom"/>
</dbReference>
<accession>A0A6J4N6A3</accession>
<comment type="catalytic activity">
    <reaction evidence="1 9">
        <text>N-(5-phospho-beta-D-ribosyl)anthranilate = 1-(2-carboxyphenylamino)-1-deoxy-D-ribulose 5-phosphate</text>
        <dbReference type="Rhea" id="RHEA:21540"/>
        <dbReference type="ChEBI" id="CHEBI:18277"/>
        <dbReference type="ChEBI" id="CHEBI:58613"/>
        <dbReference type="EC" id="5.3.1.24"/>
    </reaction>
</comment>
<comment type="pathway">
    <text evidence="2 9">Amino-acid biosynthesis; L-tryptophan biosynthesis; L-tryptophan from chorismate: step 3/5.</text>
</comment>
<name>A0A6J4N6A3_9CHLR</name>
<dbReference type="AlphaFoldDB" id="A0A6J4N6A3"/>
<evidence type="ECO:0000256" key="3">
    <source>
        <dbReference type="ARBA" id="ARBA00012572"/>
    </source>
</evidence>
<feature type="domain" description="N-(5'phosphoribosyl) anthranilate isomerase (PRAI)" evidence="10">
    <location>
        <begin position="5"/>
        <end position="207"/>
    </location>
</feature>
<evidence type="ECO:0000256" key="4">
    <source>
        <dbReference type="ARBA" id="ARBA00022272"/>
    </source>
</evidence>
<evidence type="ECO:0000256" key="5">
    <source>
        <dbReference type="ARBA" id="ARBA00022605"/>
    </source>
</evidence>
<dbReference type="InterPro" id="IPR044643">
    <property type="entry name" value="TrpF_fam"/>
</dbReference>
<proteinExistence type="inferred from homology"/>
<dbReference type="SUPFAM" id="SSF51366">
    <property type="entry name" value="Ribulose-phoshate binding barrel"/>
    <property type="match status" value="1"/>
</dbReference>
<evidence type="ECO:0000259" key="10">
    <source>
        <dbReference type="Pfam" id="PF00697"/>
    </source>
</evidence>
<dbReference type="HAMAP" id="MF_00135">
    <property type="entry name" value="PRAI"/>
    <property type="match status" value="1"/>
</dbReference>
<keyword evidence="6 9" id="KW-0822">Tryptophan biosynthesis</keyword>
<dbReference type="EMBL" id="CADCTR010003040">
    <property type="protein sequence ID" value="CAA9379431.1"/>
    <property type="molecule type" value="Genomic_DNA"/>
</dbReference>
<comment type="similarity">
    <text evidence="9">Belongs to the TrpF family.</text>
</comment>
<protein>
    <recommendedName>
        <fullName evidence="4 9">N-(5'-phosphoribosyl)anthranilate isomerase</fullName>
        <shortName evidence="9">PRAI</shortName>
        <ecNumber evidence="3 9">5.3.1.24</ecNumber>
    </recommendedName>
</protein>
<reference evidence="11" key="1">
    <citation type="submission" date="2020-02" db="EMBL/GenBank/DDBJ databases">
        <authorList>
            <person name="Meier V. D."/>
        </authorList>
    </citation>
    <scope>NUCLEOTIDE SEQUENCE</scope>
    <source>
        <strain evidence="11">AVDCRST_MAG93</strain>
    </source>
</reference>
<evidence type="ECO:0000256" key="8">
    <source>
        <dbReference type="ARBA" id="ARBA00023235"/>
    </source>
</evidence>
<dbReference type="PANTHER" id="PTHR42894:SF1">
    <property type="entry name" value="N-(5'-PHOSPHORIBOSYL)ANTHRANILATE ISOMERASE"/>
    <property type="match status" value="1"/>
</dbReference>
<gene>
    <name evidence="9" type="primary">trpF</name>
    <name evidence="11" type="ORF">AVDCRST_MAG93-9067</name>
</gene>